<feature type="site" description="Stabilizes the basic form of H active site to accept a proton" evidence="7">
    <location>
        <position position="95"/>
    </location>
</feature>
<comment type="function">
    <text evidence="7">Catalyzes the release of premature peptidyl moieties from peptidyl-tRNA molecules trapped in stalled 50S ribosomal subunits, and thus maintains levels of free tRNAs and 50S ribosomes.</text>
</comment>
<dbReference type="InterPro" id="IPR018171">
    <property type="entry name" value="Pept_tRNA_hydro_CS"/>
</dbReference>
<feature type="site" description="Discriminates between blocked and unblocked aminoacyl-tRNA" evidence="7">
    <location>
        <position position="12"/>
    </location>
</feature>
<evidence type="ECO:0000313" key="10">
    <source>
        <dbReference type="EMBL" id="MDR5895674.1"/>
    </source>
</evidence>
<evidence type="ECO:0000256" key="9">
    <source>
        <dbReference type="RuleBase" id="RU004320"/>
    </source>
</evidence>
<reference evidence="10 11" key="1">
    <citation type="submission" date="2023-04" db="EMBL/GenBank/DDBJ databases">
        <title>A long-awaited taxogenomic arrangement of the family Halomonadaceae.</title>
        <authorList>
            <person name="De La Haba R."/>
            <person name="Chuvochina M."/>
            <person name="Wittouck S."/>
            <person name="Arahal D.R."/>
            <person name="Sanchez-Porro C."/>
            <person name="Hugenholtz P."/>
            <person name="Ventosa A."/>
        </authorList>
    </citation>
    <scope>NUCLEOTIDE SEQUENCE [LARGE SCALE GENOMIC DNA]</scope>
    <source>
        <strain evidence="10 11">DSM 22428</strain>
    </source>
</reference>
<comment type="subcellular location">
    <subcellularLocation>
        <location evidence="7">Cytoplasm</location>
    </subcellularLocation>
</comment>
<protein>
    <recommendedName>
        <fullName evidence="6 7">Peptidyl-tRNA hydrolase</fullName>
        <shortName evidence="7">Pth</shortName>
        <ecNumber evidence="1 7">3.1.1.29</ecNumber>
    </recommendedName>
</protein>
<keyword evidence="4 7" id="KW-0694">RNA-binding</keyword>
<feature type="binding site" evidence="7">
    <location>
        <position position="116"/>
    </location>
    <ligand>
        <name>tRNA</name>
        <dbReference type="ChEBI" id="CHEBI:17843"/>
    </ligand>
</feature>
<dbReference type="InterPro" id="IPR036416">
    <property type="entry name" value="Pept_tRNA_hydro_sf"/>
</dbReference>
<evidence type="ECO:0000256" key="4">
    <source>
        <dbReference type="ARBA" id="ARBA00022884"/>
    </source>
</evidence>
<evidence type="ECO:0000256" key="2">
    <source>
        <dbReference type="ARBA" id="ARBA00022555"/>
    </source>
</evidence>
<dbReference type="CDD" id="cd00462">
    <property type="entry name" value="PTH"/>
    <property type="match status" value="1"/>
</dbReference>
<comment type="caution">
    <text evidence="10">The sequence shown here is derived from an EMBL/GenBank/DDBJ whole genome shotgun (WGS) entry which is preliminary data.</text>
</comment>
<keyword evidence="3 7" id="KW-0378">Hydrolase</keyword>
<dbReference type="NCBIfam" id="TIGR00447">
    <property type="entry name" value="pth"/>
    <property type="match status" value="1"/>
</dbReference>
<evidence type="ECO:0000256" key="6">
    <source>
        <dbReference type="ARBA" id="ARBA00050038"/>
    </source>
</evidence>
<name>A0ABU1GUL2_9GAMM</name>
<comment type="subunit">
    <text evidence="7">Monomer.</text>
</comment>
<dbReference type="PROSITE" id="PS01196">
    <property type="entry name" value="PEPT_TRNA_HYDROL_2"/>
    <property type="match status" value="1"/>
</dbReference>
<dbReference type="EMBL" id="JARWAO010000003">
    <property type="protein sequence ID" value="MDR5895674.1"/>
    <property type="molecule type" value="Genomic_DNA"/>
</dbReference>
<evidence type="ECO:0000313" key="11">
    <source>
        <dbReference type="Proteomes" id="UP001269375"/>
    </source>
</evidence>
<dbReference type="Proteomes" id="UP001269375">
    <property type="component" value="Unassembled WGS sequence"/>
</dbReference>
<proteinExistence type="inferred from homology"/>
<evidence type="ECO:0000256" key="1">
    <source>
        <dbReference type="ARBA" id="ARBA00013260"/>
    </source>
</evidence>
<keyword evidence="11" id="KW-1185">Reference proteome</keyword>
<keyword evidence="7" id="KW-0963">Cytoplasm</keyword>
<evidence type="ECO:0000256" key="5">
    <source>
        <dbReference type="ARBA" id="ARBA00038063"/>
    </source>
</evidence>
<keyword evidence="2 7" id="KW-0820">tRNA-binding</keyword>
<dbReference type="EC" id="3.1.1.29" evidence="1 7"/>
<comment type="function">
    <text evidence="7">Hydrolyzes ribosome-free peptidyl-tRNAs (with 1 or more amino acids incorporated), which drop off the ribosome during protein synthesis, or as a result of ribosome stalling.</text>
</comment>
<feature type="binding site" evidence="7">
    <location>
        <position position="17"/>
    </location>
    <ligand>
        <name>tRNA</name>
        <dbReference type="ChEBI" id="CHEBI:17843"/>
    </ligand>
</feature>
<dbReference type="Gene3D" id="3.40.50.1470">
    <property type="entry name" value="Peptidyl-tRNA hydrolase"/>
    <property type="match status" value="1"/>
</dbReference>
<dbReference type="PANTHER" id="PTHR17224:SF1">
    <property type="entry name" value="PEPTIDYL-TRNA HYDROLASE"/>
    <property type="match status" value="1"/>
</dbReference>
<evidence type="ECO:0000256" key="3">
    <source>
        <dbReference type="ARBA" id="ARBA00022801"/>
    </source>
</evidence>
<feature type="binding site" evidence="7">
    <location>
        <position position="70"/>
    </location>
    <ligand>
        <name>tRNA</name>
        <dbReference type="ChEBI" id="CHEBI:17843"/>
    </ligand>
</feature>
<dbReference type="InterPro" id="IPR001328">
    <property type="entry name" value="Pept_tRNA_hydro"/>
</dbReference>
<dbReference type="SUPFAM" id="SSF53178">
    <property type="entry name" value="Peptidyl-tRNA hydrolase-like"/>
    <property type="match status" value="1"/>
</dbReference>
<feature type="active site" description="Proton acceptor" evidence="7">
    <location>
        <position position="22"/>
    </location>
</feature>
<dbReference type="GO" id="GO:0004045">
    <property type="term" value="F:peptidyl-tRNA hydrolase activity"/>
    <property type="evidence" value="ECO:0007669"/>
    <property type="project" value="UniProtKB-EC"/>
</dbReference>
<dbReference type="HAMAP" id="MF_00083">
    <property type="entry name" value="Pept_tRNA_hydro_bact"/>
    <property type="match status" value="1"/>
</dbReference>
<sequence length="193" mass="21089">MTAIRALIGLGNPGQQYEHTRHNAGAWFIEAFARACNTPLRPEKKFFGQYAKITYQGHELHLLVPTTFMNRSGQAVSSLAKFFKFPTSAFLVAHDELDIPSGQARLKQGGGHGGHNGLRDIISAQGNDREFMRLRLGIDHPGNAKLVTNHVLSAPGKAERQSIDDAIDASINVLPLLLQGDSARAMSQLHSIK</sequence>
<evidence type="ECO:0000256" key="8">
    <source>
        <dbReference type="RuleBase" id="RU000673"/>
    </source>
</evidence>
<dbReference type="RefSeq" id="WP_251589481.1">
    <property type="nucleotide sequence ID" value="NZ_JAMLJI010000001.1"/>
</dbReference>
<gene>
    <name evidence="7 10" type="primary">pth</name>
    <name evidence="10" type="ORF">QC825_06280</name>
</gene>
<comment type="catalytic activity">
    <reaction evidence="7 8">
        <text>an N-acyl-L-alpha-aminoacyl-tRNA + H2O = an N-acyl-L-amino acid + a tRNA + H(+)</text>
        <dbReference type="Rhea" id="RHEA:54448"/>
        <dbReference type="Rhea" id="RHEA-COMP:10123"/>
        <dbReference type="Rhea" id="RHEA-COMP:13883"/>
        <dbReference type="ChEBI" id="CHEBI:15377"/>
        <dbReference type="ChEBI" id="CHEBI:15378"/>
        <dbReference type="ChEBI" id="CHEBI:59874"/>
        <dbReference type="ChEBI" id="CHEBI:78442"/>
        <dbReference type="ChEBI" id="CHEBI:138191"/>
        <dbReference type="EC" id="3.1.1.29"/>
    </reaction>
</comment>
<dbReference type="PROSITE" id="PS01195">
    <property type="entry name" value="PEPT_TRNA_HYDROL_1"/>
    <property type="match status" value="1"/>
</dbReference>
<evidence type="ECO:0000256" key="7">
    <source>
        <dbReference type="HAMAP-Rule" id="MF_00083"/>
    </source>
</evidence>
<feature type="binding site" evidence="7">
    <location>
        <position position="68"/>
    </location>
    <ligand>
        <name>tRNA</name>
        <dbReference type="ChEBI" id="CHEBI:17843"/>
    </ligand>
</feature>
<comment type="similarity">
    <text evidence="5 7 9">Belongs to the PTH family.</text>
</comment>
<organism evidence="10 11">
    <name type="scientific">Larsenimonas suaedae</name>
    <dbReference type="NCBI Taxonomy" id="1851019"/>
    <lineage>
        <taxon>Bacteria</taxon>
        <taxon>Pseudomonadati</taxon>
        <taxon>Pseudomonadota</taxon>
        <taxon>Gammaproteobacteria</taxon>
        <taxon>Oceanospirillales</taxon>
        <taxon>Halomonadaceae</taxon>
        <taxon>Larsenimonas</taxon>
    </lineage>
</organism>
<accession>A0ABU1GUL2</accession>
<dbReference type="PANTHER" id="PTHR17224">
    <property type="entry name" value="PEPTIDYL-TRNA HYDROLASE"/>
    <property type="match status" value="1"/>
</dbReference>
<dbReference type="Pfam" id="PF01195">
    <property type="entry name" value="Pept_tRNA_hydro"/>
    <property type="match status" value="1"/>
</dbReference>